<accession>A0AAV8W688</accession>
<dbReference type="InterPro" id="IPR035892">
    <property type="entry name" value="C2_domain_sf"/>
</dbReference>
<dbReference type="AlphaFoldDB" id="A0AAV8W688"/>
<keyword evidence="4" id="KW-1133">Transmembrane helix</keyword>
<evidence type="ECO:0000256" key="5">
    <source>
        <dbReference type="ARBA" id="ARBA00023136"/>
    </source>
</evidence>
<evidence type="ECO:0000256" key="2">
    <source>
        <dbReference type="ARBA" id="ARBA00022692"/>
    </source>
</evidence>
<dbReference type="SUPFAM" id="SSF49562">
    <property type="entry name" value="C2 domain (Calcium/lipid-binding domain, CaLB)"/>
    <property type="match status" value="3"/>
</dbReference>
<reference evidence="7 8" key="1">
    <citation type="journal article" date="2023" name="Insect Mol. Biol.">
        <title>Genome sequencing provides insights into the evolution of gene families encoding plant cell wall-degrading enzymes in longhorned beetles.</title>
        <authorList>
            <person name="Shin N.R."/>
            <person name="Okamura Y."/>
            <person name="Kirsch R."/>
            <person name="Pauchet Y."/>
        </authorList>
    </citation>
    <scope>NUCLEOTIDE SEQUENCE [LARGE SCALE GENOMIC DNA]</scope>
    <source>
        <strain evidence="7">EAD_L_NR</strain>
    </source>
</reference>
<dbReference type="Proteomes" id="UP001159042">
    <property type="component" value="Unassembled WGS sequence"/>
</dbReference>
<dbReference type="SMART" id="SM01202">
    <property type="entry name" value="FerI"/>
    <property type="match status" value="1"/>
</dbReference>
<evidence type="ECO:0000313" key="7">
    <source>
        <dbReference type="EMBL" id="KAJ8922150.1"/>
    </source>
</evidence>
<feature type="domain" description="C2" evidence="6">
    <location>
        <begin position="150"/>
        <end position="276"/>
    </location>
</feature>
<dbReference type="EMBL" id="JANEYG010000007">
    <property type="protein sequence ID" value="KAJ8922150.1"/>
    <property type="molecule type" value="Genomic_DNA"/>
</dbReference>
<dbReference type="Pfam" id="PF00168">
    <property type="entry name" value="C2"/>
    <property type="match status" value="3"/>
</dbReference>
<dbReference type="PANTHER" id="PTHR12546">
    <property type="entry name" value="FER-1-LIKE"/>
    <property type="match status" value="1"/>
</dbReference>
<dbReference type="Gene3D" id="2.60.40.150">
    <property type="entry name" value="C2 domain"/>
    <property type="match status" value="3"/>
</dbReference>
<organism evidence="7 8">
    <name type="scientific">Exocentrus adspersus</name>
    <dbReference type="NCBI Taxonomy" id="1586481"/>
    <lineage>
        <taxon>Eukaryota</taxon>
        <taxon>Metazoa</taxon>
        <taxon>Ecdysozoa</taxon>
        <taxon>Arthropoda</taxon>
        <taxon>Hexapoda</taxon>
        <taxon>Insecta</taxon>
        <taxon>Pterygota</taxon>
        <taxon>Neoptera</taxon>
        <taxon>Endopterygota</taxon>
        <taxon>Coleoptera</taxon>
        <taxon>Polyphaga</taxon>
        <taxon>Cucujiformia</taxon>
        <taxon>Chrysomeloidea</taxon>
        <taxon>Cerambycidae</taxon>
        <taxon>Lamiinae</taxon>
        <taxon>Acanthocinini</taxon>
        <taxon>Exocentrus</taxon>
    </lineage>
</organism>
<evidence type="ECO:0000313" key="8">
    <source>
        <dbReference type="Proteomes" id="UP001159042"/>
    </source>
</evidence>
<name>A0AAV8W688_9CUCU</name>
<comment type="caution">
    <text evidence="7">The sequence shown here is derived from an EMBL/GenBank/DDBJ whole genome shotgun (WGS) entry which is preliminary data.</text>
</comment>
<gene>
    <name evidence="7" type="ORF">NQ315_004085</name>
</gene>
<feature type="domain" description="C2" evidence="6">
    <location>
        <begin position="1"/>
        <end position="111"/>
    </location>
</feature>
<dbReference type="InterPro" id="IPR012561">
    <property type="entry name" value="Ferlin_B-domain"/>
</dbReference>
<evidence type="ECO:0000259" key="6">
    <source>
        <dbReference type="PROSITE" id="PS50004"/>
    </source>
</evidence>
<comment type="subcellular location">
    <subcellularLocation>
        <location evidence="1">Membrane</location>
        <topology evidence="1">Single-pass membrane protein</topology>
    </subcellularLocation>
</comment>
<keyword evidence="8" id="KW-1185">Reference proteome</keyword>
<feature type="domain" description="C2" evidence="6">
    <location>
        <begin position="657"/>
        <end position="784"/>
    </location>
</feature>
<keyword evidence="3" id="KW-0677">Repeat</keyword>
<dbReference type="InterPro" id="IPR037721">
    <property type="entry name" value="Ferlin"/>
</dbReference>
<dbReference type="GO" id="GO:0007009">
    <property type="term" value="P:plasma membrane organization"/>
    <property type="evidence" value="ECO:0007669"/>
    <property type="project" value="TreeGrafter"/>
</dbReference>
<dbReference type="Pfam" id="PF08150">
    <property type="entry name" value="FerB"/>
    <property type="match status" value="1"/>
</dbReference>
<dbReference type="InterPro" id="IPR037723">
    <property type="entry name" value="C2D_Ferlin"/>
</dbReference>
<keyword evidence="5" id="KW-0472">Membrane</keyword>
<dbReference type="InterPro" id="IPR000008">
    <property type="entry name" value="C2_dom"/>
</dbReference>
<evidence type="ECO:0000256" key="3">
    <source>
        <dbReference type="ARBA" id="ARBA00022737"/>
    </source>
</evidence>
<dbReference type="SMART" id="SM00239">
    <property type="entry name" value="C2"/>
    <property type="match status" value="3"/>
</dbReference>
<dbReference type="Pfam" id="PF08151">
    <property type="entry name" value="FerI"/>
    <property type="match status" value="1"/>
</dbReference>
<protein>
    <recommendedName>
        <fullName evidence="6">C2 domain-containing protein</fullName>
    </recommendedName>
</protein>
<dbReference type="GO" id="GO:0016020">
    <property type="term" value="C:membrane"/>
    <property type="evidence" value="ECO:0007669"/>
    <property type="project" value="UniProtKB-SubCell"/>
</dbReference>
<evidence type="ECO:0000256" key="4">
    <source>
        <dbReference type="ARBA" id="ARBA00022989"/>
    </source>
</evidence>
<evidence type="ECO:0000256" key="1">
    <source>
        <dbReference type="ARBA" id="ARBA00004167"/>
    </source>
</evidence>
<dbReference type="PROSITE" id="PS50004">
    <property type="entry name" value="C2"/>
    <property type="match status" value="3"/>
</dbReference>
<keyword evidence="2" id="KW-0812">Transmembrane</keyword>
<dbReference type="InterPro" id="IPR012968">
    <property type="entry name" value="FerIin_dom"/>
</dbReference>
<proteinExistence type="predicted"/>
<dbReference type="PANTHER" id="PTHR12546:SF60">
    <property type="entry name" value="MISFIRE, ISOFORM F"/>
    <property type="match status" value="1"/>
</dbReference>
<dbReference type="SMART" id="SM01201">
    <property type="entry name" value="FerB"/>
    <property type="match status" value="1"/>
</dbReference>
<sequence>MAEKTETFLITVAVLEGRHYIWTNMDSAVVVKVDQKKRCTAVKYSTDCPLYNEYFVFEFSTTLENMLEKRIMLTVIQPRSCCRRRKVLGDLNIDMATLWSQENHQFYHKWAILGKKDNFSGPRGYLKVDISMLAKGQVSKIPFGVLNDEIEGNLLLPDGLYQERQKAIYQFDIYKGENLEEKPNISVKDNKTQGGGPNTYIEVTFAGQKVRTSIKKNTHSPVFNERLTIMDLFPPLSQRIKIEICYQESCKKTINAARFLDLKLISNDKEEGFLPTFGPTYLYMYFNHNLGGFAGKILVSMDTELHDILPTDCKTTGTLVQSIPAIIEEQRFEDVILFGMIFGATAISKSCFDRVVSFRMTFGNTLIQKNADAGENCIMNSTNSMKPKKFSKEYYYLPVENEKPSLVITKNLPSCKKRMYNSNMLFKITKELVSILQKGIDAVLKLNPQSGTLKFFALRFVLQKLKIKSIQEQFESRGYRLSCGEIYDIVIDTLYFIRSSARKYIDIVEEYSFENGTKLDRERQKMCLKEMTSILDRVTKMCANRAKKETLGKIQTLCNRIEALVFDIQDCWPDIHLWMIFGSRKVAFCQIPAREILYSPIDEEKGEYCGKMRTICFYPHPKDKTNLSCKMDLLLWLGAERHKNDCFTSIPQGFTFDRDSVLLSRKILAEQKYEFYLRAHIFQGKISPGFDRTGLADTYVRVVIRDKQKETRPINAKLNPLWDQTLILPDLAFYGSKSYLMENVPNVLMEVWDRDQCKRDDTVGRTLVTPLMKFRDDPYAPPKFPPKLSWIKTYDGAEVLGEILAAFEYIEIPKPEDEFQIPLKEAICPIPPDIKPQMVLHRIEVLFWVNRPRISVICEEAILVSETIENAKKHPNFINKCKSMDVVLPLEKMYAPPLVMKIQDSRRFGIYSYAGVHISDIHSYVFYPLTREERNRRLSEYSLVKRNSDSSMGKYEELSKSFTTTTLIMQTGSFQDMKYQKVHFKDDTPLATLPRYNSSWWKNYLKGLCSYQSKFPYYTCDIPDEQEVVKPPKKKFNLENLFKNLCKCSRKTKSEAGKSVSSLGTYESLPQYDPELEEDFDWWTKFYASLSTAQEDLLCEAADRKPHTLKASLHLE</sequence>
<dbReference type="CDD" id="cd04017">
    <property type="entry name" value="C2D_Ferlin"/>
    <property type="match status" value="1"/>
</dbReference>